<reference evidence="3" key="1">
    <citation type="submission" date="2014-08" db="EMBL/GenBank/DDBJ databases">
        <title>Coriobacteriaceae sp. complete genome.</title>
        <authorList>
            <person name="Looft T."/>
            <person name="Bayles D.O."/>
            <person name="Stanton T.B."/>
        </authorList>
    </citation>
    <scope>NUCLEOTIDE SEQUENCE [LARGE SCALE GENOMIC DNA]</scope>
    <source>
        <strain evidence="3">68-1-3</strain>
    </source>
</reference>
<evidence type="ECO:0000259" key="1">
    <source>
        <dbReference type="Pfam" id="PF10105"/>
    </source>
</evidence>
<dbReference type="NCBIfam" id="TIGR03936">
    <property type="entry name" value="sam_1_link_chp"/>
    <property type="match status" value="1"/>
</dbReference>
<dbReference type="OrthoDB" id="9780488at2"/>
<name>A0A0A8B2L3_9ACTN</name>
<dbReference type="EMBL" id="CP009302">
    <property type="protein sequence ID" value="AJC11635.1"/>
    <property type="molecule type" value="Genomic_DNA"/>
</dbReference>
<dbReference type="HOGENOM" id="CLU_083579_0_1_11"/>
<dbReference type="AlphaFoldDB" id="A0A0A8B2L3"/>
<sequence length="226" mass="24483">MEAAQRFILRATYIERGRLAMLSHLEVARTIERTIRRAGLPYAVSQGFSPHMKVAFGAALPVGVGSVCEIFDVQLTDYVAPEKALEALRASCPPDLMVQSCAYIRPGEKAASVAFPISTYEAVLSRPVARIEVPESISVVRKRKEKVLVVADFLVSGFSPVGEGGPGSACPQKSDRWEFSLEAKPSGSLRPDALLRACLDRMNEGASPVEDPLRIVSVTRIGQRSA</sequence>
<dbReference type="KEGG" id="cbac:JI75_01965"/>
<protein>
    <submittedName>
        <fullName evidence="2">Radical SAM protein</fullName>
    </submittedName>
</protein>
<accession>A0A0A8B2L3</accession>
<dbReference type="STRING" id="1531429.JI75_01965"/>
<gene>
    <name evidence="2" type="ORF">JI75_01965</name>
</gene>
<dbReference type="Proteomes" id="UP000031121">
    <property type="component" value="Chromosome"/>
</dbReference>
<organism evidence="2 3">
    <name type="scientific">Berryella intestinalis</name>
    <dbReference type="NCBI Taxonomy" id="1531429"/>
    <lineage>
        <taxon>Bacteria</taxon>
        <taxon>Bacillati</taxon>
        <taxon>Actinomycetota</taxon>
        <taxon>Coriobacteriia</taxon>
        <taxon>Eggerthellales</taxon>
        <taxon>Eggerthellaceae</taxon>
        <taxon>Berryella</taxon>
    </lineage>
</organism>
<feature type="domain" description="DUF2344" evidence="1">
    <location>
        <begin position="9"/>
        <end position="144"/>
    </location>
</feature>
<keyword evidence="3" id="KW-1185">Reference proteome</keyword>
<evidence type="ECO:0000313" key="3">
    <source>
        <dbReference type="Proteomes" id="UP000031121"/>
    </source>
</evidence>
<proteinExistence type="predicted"/>
<dbReference type="Pfam" id="PF10105">
    <property type="entry name" value="DUF2344"/>
    <property type="match status" value="1"/>
</dbReference>
<evidence type="ECO:0000313" key="2">
    <source>
        <dbReference type="EMBL" id="AJC11635.1"/>
    </source>
</evidence>
<dbReference type="InterPro" id="IPR018768">
    <property type="entry name" value="DUF2344"/>
</dbReference>
<reference evidence="2 3" key="2">
    <citation type="journal article" date="2015" name="Genome Announc.">
        <title>Complete Genome Sequence of Coriobacteriaceae Strain 68-1-3, a Novel Mucus-Degrading Isolate from the Swine Intestinal Tract.</title>
        <authorList>
            <person name="Looft T."/>
            <person name="Bayles D.O."/>
            <person name="Alt D.P."/>
            <person name="Stanton T.B."/>
        </authorList>
    </citation>
    <scope>NUCLEOTIDE SEQUENCE [LARGE SCALE GENOMIC DNA]</scope>
    <source>
        <strain evidence="2 3">68-1-3</strain>
    </source>
</reference>